<keyword evidence="3" id="KW-1185">Reference proteome</keyword>
<sequence length="58" mass="6035">MKTSIRNFIREEDGITALEYGVLAAIVAAAIVAVFSGPLQTLLTNLLNMIAKAAGTTA</sequence>
<name>A0ABW8KLM1_9GAMM</name>
<comment type="caution">
    <text evidence="2">The sequence shown here is derived from an EMBL/GenBank/DDBJ whole genome shotgun (WGS) entry which is preliminary data.</text>
</comment>
<organism evidence="2 3">
    <name type="scientific">Dyella agri</name>
    <dbReference type="NCBI Taxonomy" id="1926869"/>
    <lineage>
        <taxon>Bacteria</taxon>
        <taxon>Pseudomonadati</taxon>
        <taxon>Pseudomonadota</taxon>
        <taxon>Gammaproteobacteria</taxon>
        <taxon>Lysobacterales</taxon>
        <taxon>Rhodanobacteraceae</taxon>
        <taxon>Dyella</taxon>
    </lineage>
</organism>
<proteinExistence type="predicted"/>
<feature type="transmembrane region" description="Helical" evidence="1">
    <location>
        <begin position="20"/>
        <end position="39"/>
    </location>
</feature>
<keyword evidence="1" id="KW-0812">Transmembrane</keyword>
<dbReference type="Proteomes" id="UP001620397">
    <property type="component" value="Unassembled WGS sequence"/>
</dbReference>
<keyword evidence="1" id="KW-1133">Transmembrane helix</keyword>
<dbReference type="InterPro" id="IPR007047">
    <property type="entry name" value="Flp_Fap"/>
</dbReference>
<evidence type="ECO:0000313" key="3">
    <source>
        <dbReference type="Proteomes" id="UP001620397"/>
    </source>
</evidence>
<dbReference type="RefSeq" id="WP_404541797.1">
    <property type="nucleotide sequence ID" value="NZ_JADIKL010000011.1"/>
</dbReference>
<gene>
    <name evidence="2" type="ORF">ISP14_16205</name>
</gene>
<reference evidence="2 3" key="1">
    <citation type="submission" date="2020-10" db="EMBL/GenBank/DDBJ databases">
        <title>Phylogeny of dyella-like bacteria.</title>
        <authorList>
            <person name="Fu J."/>
        </authorList>
    </citation>
    <scope>NUCLEOTIDE SEQUENCE [LARGE SCALE GENOMIC DNA]</scope>
    <source>
        <strain evidence="2 3">DKC-1</strain>
    </source>
</reference>
<protein>
    <submittedName>
        <fullName evidence="2">Flp family type IVb pilin</fullName>
    </submittedName>
</protein>
<dbReference type="EMBL" id="JADIKL010000011">
    <property type="protein sequence ID" value="MFK2932327.1"/>
    <property type="molecule type" value="Genomic_DNA"/>
</dbReference>
<evidence type="ECO:0000256" key="1">
    <source>
        <dbReference type="SAM" id="Phobius"/>
    </source>
</evidence>
<keyword evidence="1" id="KW-0472">Membrane</keyword>
<accession>A0ABW8KLM1</accession>
<evidence type="ECO:0000313" key="2">
    <source>
        <dbReference type="EMBL" id="MFK2932327.1"/>
    </source>
</evidence>
<dbReference type="Pfam" id="PF04964">
    <property type="entry name" value="Flp_Fap"/>
    <property type="match status" value="1"/>
</dbReference>